<dbReference type="PANTHER" id="PTHR43738:SF1">
    <property type="entry name" value="HEMIN TRANSPORT SYSTEM PERMEASE PROTEIN HRTB-RELATED"/>
    <property type="match status" value="1"/>
</dbReference>
<dbReference type="eggNOG" id="COG0577">
    <property type="taxonomic scope" value="Bacteria"/>
</dbReference>
<comment type="similarity">
    <text evidence="7">Belongs to the ABC-4 integral membrane protein family.</text>
</comment>
<evidence type="ECO:0000313" key="13">
    <source>
        <dbReference type="Proteomes" id="UP000029737"/>
    </source>
</evidence>
<evidence type="ECO:0000256" key="2">
    <source>
        <dbReference type="ARBA" id="ARBA00022448"/>
    </source>
</evidence>
<dbReference type="InterPro" id="IPR025857">
    <property type="entry name" value="MacB_PCD"/>
</dbReference>
<comment type="subcellular location">
    <subcellularLocation>
        <location evidence="1">Cell membrane</location>
        <topology evidence="1">Multi-pass membrane protein</topology>
    </subcellularLocation>
</comment>
<name>A0A099D1S0_9ACTN</name>
<dbReference type="InterPro" id="IPR051125">
    <property type="entry name" value="ABC-4/HrtB_transporter"/>
</dbReference>
<evidence type="ECO:0000256" key="3">
    <source>
        <dbReference type="ARBA" id="ARBA00022475"/>
    </source>
</evidence>
<evidence type="ECO:0000256" key="6">
    <source>
        <dbReference type="ARBA" id="ARBA00023136"/>
    </source>
</evidence>
<gene>
    <name evidence="11" type="ORF">CDG81_06415</name>
    <name evidence="12" type="ORF">IL38_21450</name>
</gene>
<dbReference type="PANTHER" id="PTHR43738">
    <property type="entry name" value="ABC TRANSPORTER, MEMBRANE PROTEIN"/>
    <property type="match status" value="1"/>
</dbReference>
<feature type="domain" description="MacB-like periplasmic core" evidence="10">
    <location>
        <begin position="23"/>
        <end position="217"/>
    </location>
</feature>
<evidence type="ECO:0000256" key="8">
    <source>
        <dbReference type="SAM" id="Phobius"/>
    </source>
</evidence>
<keyword evidence="4 8" id="KW-0812">Transmembrane</keyword>
<evidence type="ECO:0000256" key="5">
    <source>
        <dbReference type="ARBA" id="ARBA00022989"/>
    </source>
</evidence>
<dbReference type="RefSeq" id="WP_043577414.1">
    <property type="nucleotide sequence ID" value="NZ_CP022752.1"/>
</dbReference>
<keyword evidence="13" id="KW-1185">Reference proteome</keyword>
<reference evidence="12 13" key="1">
    <citation type="journal article" date="2014" name="PLoS ONE">
        <title>Identification and Characterization of a New Erythromycin Biosynthetic Gene Cluster in Actinopolyspora erythraea YIM90600, a Novel Erythronolide-Producing Halophilic Actinomycete Isolated from Salt Field.</title>
        <authorList>
            <person name="Chen D."/>
            <person name="Feng J."/>
            <person name="Huang L."/>
            <person name="Zhang Q."/>
            <person name="Wu J."/>
            <person name="Zhu X."/>
            <person name="Duan Y."/>
            <person name="Xu Z."/>
        </authorList>
    </citation>
    <scope>NUCLEOTIDE SEQUENCE [LARGE SCALE GENOMIC DNA]</scope>
    <source>
        <strain evidence="12 13">YIM90600</strain>
    </source>
</reference>
<keyword evidence="5 8" id="KW-1133">Transmembrane helix</keyword>
<accession>A0A099D1S0</accession>
<keyword evidence="6 8" id="KW-0472">Membrane</keyword>
<evidence type="ECO:0000313" key="11">
    <source>
        <dbReference type="EMBL" id="ASU78002.1"/>
    </source>
</evidence>
<dbReference type="EMBL" id="JPMV01000039">
    <property type="protein sequence ID" value="KGI79767.1"/>
    <property type="molecule type" value="Genomic_DNA"/>
</dbReference>
<dbReference type="EMBL" id="CP022752">
    <property type="protein sequence ID" value="ASU78002.1"/>
    <property type="molecule type" value="Genomic_DNA"/>
</dbReference>
<dbReference type="KEGG" id="aey:CDG81_06415"/>
<dbReference type="Pfam" id="PF12704">
    <property type="entry name" value="MacB_PCD"/>
    <property type="match status" value="1"/>
</dbReference>
<evidence type="ECO:0000259" key="10">
    <source>
        <dbReference type="Pfam" id="PF12704"/>
    </source>
</evidence>
<feature type="domain" description="ABC3 transporter permease C-terminal" evidence="9">
    <location>
        <begin position="246"/>
        <end position="354"/>
    </location>
</feature>
<protein>
    <submittedName>
        <fullName evidence="11">ABC transporter substrate-binding protein</fullName>
    </submittedName>
</protein>
<evidence type="ECO:0000313" key="12">
    <source>
        <dbReference type="EMBL" id="KGI79767.1"/>
    </source>
</evidence>
<dbReference type="InterPro" id="IPR003838">
    <property type="entry name" value="ABC3_permease_C"/>
</dbReference>
<evidence type="ECO:0000259" key="9">
    <source>
        <dbReference type="Pfam" id="PF02687"/>
    </source>
</evidence>
<dbReference type="GO" id="GO:0005886">
    <property type="term" value="C:plasma membrane"/>
    <property type="evidence" value="ECO:0007669"/>
    <property type="project" value="UniProtKB-SubCell"/>
</dbReference>
<feature type="transmembrane region" description="Helical" evidence="8">
    <location>
        <begin position="293"/>
        <end position="315"/>
    </location>
</feature>
<evidence type="ECO:0000256" key="7">
    <source>
        <dbReference type="ARBA" id="ARBA00038076"/>
    </source>
</evidence>
<keyword evidence="2" id="KW-0813">Transport</keyword>
<dbReference type="Proteomes" id="UP000215043">
    <property type="component" value="Chromosome"/>
</dbReference>
<dbReference type="OrthoDB" id="5242186at2"/>
<dbReference type="Proteomes" id="UP000029737">
    <property type="component" value="Unassembled WGS sequence"/>
</dbReference>
<reference evidence="11 14" key="2">
    <citation type="submission" date="2017-08" db="EMBL/GenBank/DDBJ databases">
        <title>The complete genome sequence of moderately halophilic actinomycete Actinopolyspora erythraea YIM 90600, the producer of novel erythromycin, novel actinopolysporins A-C and tubercidin.</title>
        <authorList>
            <person name="Yin M."/>
            <person name="Tang S."/>
        </authorList>
    </citation>
    <scope>NUCLEOTIDE SEQUENCE [LARGE SCALE GENOMIC DNA]</scope>
    <source>
        <strain evidence="11 14">YIM 90600</strain>
    </source>
</reference>
<dbReference type="AlphaFoldDB" id="A0A099D1S0"/>
<feature type="transmembrane region" description="Helical" evidence="8">
    <location>
        <begin position="327"/>
        <end position="346"/>
    </location>
</feature>
<evidence type="ECO:0000256" key="4">
    <source>
        <dbReference type="ARBA" id="ARBA00022692"/>
    </source>
</evidence>
<sequence>MFVAIRDIRFAKGRFTLMGSVVVLITLLVVLLSGLTSGLADRSVSAVRELPATHLVFGGSGAEEPEKSFADSAVDRRQRAVWEDTEGVRRVTPLGITTTRMGTPEGGEAGVTVFGLPPGAPAAPEGVADGAVVISRSLAEERGLRTGDRLTTATGELTVRAVAPSEFHNHTPVVWTTLDTWREMRAQRGGSQQAPLATVLMVDAGPEAAPAAADSAANTLSATVADSLEAVGSFSSENGSLLMMRVLLYAISALVIGAFLTVWTIQRSGDVAVLKALGGSTGYLLRDALVQSLIVLLAGAGLGGAIGIALGSAAGSVVPFELTVRTTLVPVLVMIALGMVGAALAVRRITSVEPLAALEAGR</sequence>
<evidence type="ECO:0000313" key="14">
    <source>
        <dbReference type="Proteomes" id="UP000215043"/>
    </source>
</evidence>
<proteinExistence type="inferred from homology"/>
<dbReference type="Pfam" id="PF02687">
    <property type="entry name" value="FtsX"/>
    <property type="match status" value="1"/>
</dbReference>
<evidence type="ECO:0000256" key="1">
    <source>
        <dbReference type="ARBA" id="ARBA00004651"/>
    </source>
</evidence>
<keyword evidence="3" id="KW-1003">Cell membrane</keyword>
<feature type="transmembrane region" description="Helical" evidence="8">
    <location>
        <begin position="246"/>
        <end position="265"/>
    </location>
</feature>
<dbReference type="HOGENOM" id="CLU_060907_0_0_11"/>
<organism evidence="11 14">
    <name type="scientific">Actinopolyspora erythraea</name>
    <dbReference type="NCBI Taxonomy" id="414996"/>
    <lineage>
        <taxon>Bacteria</taxon>
        <taxon>Bacillati</taxon>
        <taxon>Actinomycetota</taxon>
        <taxon>Actinomycetes</taxon>
        <taxon>Actinopolysporales</taxon>
        <taxon>Actinopolysporaceae</taxon>
        <taxon>Actinopolyspora</taxon>
    </lineage>
</organism>